<name>A4JKD5_BURVG</name>
<dbReference type="Proteomes" id="UP000002287">
    <property type="component" value="Chromosome 2"/>
</dbReference>
<dbReference type="HOGENOM" id="CLU_2231588_0_0_4"/>
<evidence type="ECO:0000256" key="1">
    <source>
        <dbReference type="SAM" id="MobiDB-lite"/>
    </source>
</evidence>
<proteinExistence type="predicted"/>
<sequence>MRDRPLRTGGGLPVFVSPRPGAAAGVSAAAASIASIVDGSSAIHRHFSVSTALHALHVPSRSARMFVRPATPTQAVRSFAIASDSVRAHPADSGEQHGTTHPRHV</sequence>
<evidence type="ECO:0000313" key="3">
    <source>
        <dbReference type="Proteomes" id="UP000002287"/>
    </source>
</evidence>
<dbReference type="KEGG" id="bvi:Bcep1808_3755"/>
<feature type="compositionally biased region" description="Basic and acidic residues" evidence="1">
    <location>
        <begin position="86"/>
        <end position="95"/>
    </location>
</feature>
<protein>
    <submittedName>
        <fullName evidence="2">Uncharacterized protein</fullName>
    </submittedName>
</protein>
<feature type="region of interest" description="Disordered" evidence="1">
    <location>
        <begin position="83"/>
        <end position="105"/>
    </location>
</feature>
<dbReference type="AlphaFoldDB" id="A4JKD5"/>
<organism evidence="2 3">
    <name type="scientific">Burkholderia vietnamiensis (strain G4 / LMG 22486)</name>
    <name type="common">Burkholderia cepacia (strain R1808)</name>
    <dbReference type="NCBI Taxonomy" id="269482"/>
    <lineage>
        <taxon>Bacteria</taxon>
        <taxon>Pseudomonadati</taxon>
        <taxon>Pseudomonadota</taxon>
        <taxon>Betaproteobacteria</taxon>
        <taxon>Burkholderiales</taxon>
        <taxon>Burkholderiaceae</taxon>
        <taxon>Burkholderia</taxon>
        <taxon>Burkholderia cepacia complex</taxon>
    </lineage>
</organism>
<gene>
    <name evidence="2" type="ordered locus">Bcep1808_3755</name>
</gene>
<reference evidence="3" key="1">
    <citation type="submission" date="2007-03" db="EMBL/GenBank/DDBJ databases">
        <title>Complete sequence of chromosome 2 of Burkholderia vietnamiensis G4.</title>
        <authorList>
            <consortium name="US DOE Joint Genome Institute"/>
            <person name="Copeland A."/>
            <person name="Lucas S."/>
            <person name="Lapidus A."/>
            <person name="Barry K."/>
            <person name="Detter J.C."/>
            <person name="Glavina del Rio T."/>
            <person name="Hammon N."/>
            <person name="Israni S."/>
            <person name="Dalin E."/>
            <person name="Tice H."/>
            <person name="Pitluck S."/>
            <person name="Chain P."/>
            <person name="Malfatti S."/>
            <person name="Shin M."/>
            <person name="Vergez L."/>
            <person name="Schmutz J."/>
            <person name="Larimer F."/>
            <person name="Land M."/>
            <person name="Hauser L."/>
            <person name="Kyrpides N."/>
            <person name="Tiedje J."/>
            <person name="Richardson P."/>
        </authorList>
    </citation>
    <scope>NUCLEOTIDE SEQUENCE [LARGE SCALE GENOMIC DNA]</scope>
    <source>
        <strain evidence="3">G4 / LMG 22486</strain>
    </source>
</reference>
<dbReference type="EMBL" id="CP000615">
    <property type="protein sequence ID" value="ABO56738.1"/>
    <property type="molecule type" value="Genomic_DNA"/>
</dbReference>
<accession>A4JKD5</accession>
<evidence type="ECO:0000313" key="2">
    <source>
        <dbReference type="EMBL" id="ABO56738.1"/>
    </source>
</evidence>